<dbReference type="OrthoDB" id="6750008at2759"/>
<reference evidence="3 4" key="1">
    <citation type="submission" date="2019-01" db="EMBL/GenBank/DDBJ databases">
        <authorList>
            <person name="Sayadi A."/>
        </authorList>
    </citation>
    <scope>NUCLEOTIDE SEQUENCE [LARGE SCALE GENOMIC DNA]</scope>
</reference>
<dbReference type="Proteomes" id="UP000410492">
    <property type="component" value="Unassembled WGS sequence"/>
</dbReference>
<feature type="compositionally biased region" description="Polar residues" evidence="1">
    <location>
        <begin position="55"/>
        <end position="70"/>
    </location>
</feature>
<sequence>MLLVSISAFVILEMAFVTANHPSHHTGGPYPPKGWKPNGPKFETPETSVPPVGSEHSSTQPPMNPSSQTPFKEYGPPHNKPIVQTEQTTIKAEESTTESSSESEEVEIVNDLNELKRKRRQKSARLEDVEEFDVTTNLPLAMNKNEGVSPTTKDMGTYYIYHPNGVLQKIVYSTKNDRINMEFIARLKYENVISIEDPLYTYDPSNFMLQKIH</sequence>
<feature type="signal peptide" evidence="2">
    <location>
        <begin position="1"/>
        <end position="19"/>
    </location>
</feature>
<feature type="region of interest" description="Disordered" evidence="1">
    <location>
        <begin position="27"/>
        <end position="107"/>
    </location>
</feature>
<evidence type="ECO:0000313" key="4">
    <source>
        <dbReference type="Proteomes" id="UP000410492"/>
    </source>
</evidence>
<protein>
    <recommendedName>
        <fullName evidence="5">DUF4794 domain-containing protein</fullName>
    </recommendedName>
</protein>
<evidence type="ECO:0000256" key="2">
    <source>
        <dbReference type="SAM" id="SignalP"/>
    </source>
</evidence>
<dbReference type="EMBL" id="CAACVG010007022">
    <property type="protein sequence ID" value="VEN43270.1"/>
    <property type="molecule type" value="Genomic_DNA"/>
</dbReference>
<keyword evidence="2" id="KW-0732">Signal</keyword>
<organism evidence="3 4">
    <name type="scientific">Callosobruchus maculatus</name>
    <name type="common">Southern cowpea weevil</name>
    <name type="synonym">Pulse bruchid</name>
    <dbReference type="NCBI Taxonomy" id="64391"/>
    <lineage>
        <taxon>Eukaryota</taxon>
        <taxon>Metazoa</taxon>
        <taxon>Ecdysozoa</taxon>
        <taxon>Arthropoda</taxon>
        <taxon>Hexapoda</taxon>
        <taxon>Insecta</taxon>
        <taxon>Pterygota</taxon>
        <taxon>Neoptera</taxon>
        <taxon>Endopterygota</taxon>
        <taxon>Coleoptera</taxon>
        <taxon>Polyphaga</taxon>
        <taxon>Cucujiformia</taxon>
        <taxon>Chrysomeloidea</taxon>
        <taxon>Chrysomelidae</taxon>
        <taxon>Bruchinae</taxon>
        <taxon>Bruchini</taxon>
        <taxon>Callosobruchus</taxon>
    </lineage>
</organism>
<gene>
    <name evidence="3" type="ORF">CALMAC_LOCUS6460</name>
</gene>
<proteinExistence type="predicted"/>
<evidence type="ECO:0000256" key="1">
    <source>
        <dbReference type="SAM" id="MobiDB-lite"/>
    </source>
</evidence>
<feature type="chain" id="PRO_5024950543" description="DUF4794 domain-containing protein" evidence="2">
    <location>
        <begin position="20"/>
        <end position="213"/>
    </location>
</feature>
<accession>A0A653C821</accession>
<dbReference type="AlphaFoldDB" id="A0A653C821"/>
<evidence type="ECO:0000313" key="3">
    <source>
        <dbReference type="EMBL" id="VEN43270.1"/>
    </source>
</evidence>
<name>A0A653C821_CALMS</name>
<evidence type="ECO:0008006" key="5">
    <source>
        <dbReference type="Google" id="ProtNLM"/>
    </source>
</evidence>
<keyword evidence="4" id="KW-1185">Reference proteome</keyword>